<dbReference type="InterPro" id="IPR013785">
    <property type="entry name" value="Aldolase_TIM"/>
</dbReference>
<dbReference type="PANTHER" id="PTHR22893:SF91">
    <property type="entry name" value="NADPH DEHYDROGENASE 2-RELATED"/>
    <property type="match status" value="1"/>
</dbReference>
<protein>
    <submittedName>
        <fullName evidence="2">NADPH2 dehydrogenase/N-ethylmaleimide reductase</fullName>
        <ecNumber evidence="2">1.-.-.-</ecNumber>
        <ecNumber evidence="2">1.6.99.1</ecNumber>
    </submittedName>
</protein>
<proteinExistence type="predicted"/>
<dbReference type="SUPFAM" id="SSF51395">
    <property type="entry name" value="FMN-linked oxidoreductases"/>
    <property type="match status" value="1"/>
</dbReference>
<gene>
    <name evidence="2" type="ORF">J2851_003443</name>
</gene>
<dbReference type="Proteomes" id="UP000781958">
    <property type="component" value="Unassembled WGS sequence"/>
</dbReference>
<dbReference type="Gene3D" id="3.20.20.70">
    <property type="entry name" value="Aldolase class I"/>
    <property type="match status" value="1"/>
</dbReference>
<comment type="caution">
    <text evidence="2">The sequence shown here is derived from an EMBL/GenBank/DDBJ whole genome shotgun (WGS) entry which is preliminary data.</text>
</comment>
<evidence type="ECO:0000259" key="1">
    <source>
        <dbReference type="Pfam" id="PF00724"/>
    </source>
</evidence>
<evidence type="ECO:0000313" key="2">
    <source>
        <dbReference type="EMBL" id="MBP2293659.1"/>
    </source>
</evidence>
<dbReference type="RefSeq" id="WP_209767590.1">
    <property type="nucleotide sequence ID" value="NZ_JAGINP010000012.1"/>
</dbReference>
<dbReference type="InterPro" id="IPR001155">
    <property type="entry name" value="OxRdtase_FMN_N"/>
</dbReference>
<keyword evidence="2" id="KW-0560">Oxidoreductase</keyword>
<dbReference type="EC" id="1.-.-.-" evidence="2"/>
<feature type="domain" description="NADH:flavin oxidoreductase/NADH oxidase N-terminal" evidence="1">
    <location>
        <begin position="3"/>
        <end position="339"/>
    </location>
</feature>
<dbReference type="EMBL" id="JAGINP010000012">
    <property type="protein sequence ID" value="MBP2293659.1"/>
    <property type="molecule type" value="Genomic_DNA"/>
</dbReference>
<sequence>MSKLLSPFQLGDITLPNRIVMAPMTRCRAGAGDVPVALNATYYAQRASAGLIVTEATNVTAASCAFEHAPGIYSAEQVAGWRPVVDAVHEAGGRIVCQLWHCGRVGAAGILNGQQPLAPSAVNDDLGLLQVYGQLGNGHYVRIAATPSRAMTLAEVEEAVQQFRVAAANAWAAGFDGVEVHAANGYLPQQFLSPGTNRRDDRYGGPVENRARFLREIVEAVGEVVPMGRVGVRLSPTAAYNNPMDPDPHETYGHVASMLDQLGVGFVEIADTNAWAGAPDRTELLQMIKPHYHGPVILNGGLSPDLAEQLVALDTISLASFARLFIANPDLPARIAQGGPFNDPRPVGWYGGGAEGYTDYASMSDLVAGVP</sequence>
<dbReference type="EC" id="1.6.99.1" evidence="2"/>
<dbReference type="Pfam" id="PF00724">
    <property type="entry name" value="Oxidored_FMN"/>
    <property type="match status" value="1"/>
</dbReference>
<accession>A0ABS4SN51</accession>
<name>A0ABS4SN51_9PROT</name>
<dbReference type="CDD" id="cd02933">
    <property type="entry name" value="OYE_like_FMN"/>
    <property type="match status" value="1"/>
</dbReference>
<evidence type="ECO:0000313" key="3">
    <source>
        <dbReference type="Proteomes" id="UP000781958"/>
    </source>
</evidence>
<dbReference type="PANTHER" id="PTHR22893">
    <property type="entry name" value="NADH OXIDOREDUCTASE-RELATED"/>
    <property type="match status" value="1"/>
</dbReference>
<dbReference type="GO" id="GO:0003959">
    <property type="term" value="F:NADPH dehydrogenase activity"/>
    <property type="evidence" value="ECO:0007669"/>
    <property type="project" value="UniProtKB-EC"/>
</dbReference>
<organism evidence="2 3">
    <name type="scientific">Azospirillum rugosum</name>
    <dbReference type="NCBI Taxonomy" id="416170"/>
    <lineage>
        <taxon>Bacteria</taxon>
        <taxon>Pseudomonadati</taxon>
        <taxon>Pseudomonadota</taxon>
        <taxon>Alphaproteobacteria</taxon>
        <taxon>Rhodospirillales</taxon>
        <taxon>Azospirillaceae</taxon>
        <taxon>Azospirillum</taxon>
    </lineage>
</organism>
<keyword evidence="3" id="KW-1185">Reference proteome</keyword>
<reference evidence="2 3" key="1">
    <citation type="submission" date="2021-03" db="EMBL/GenBank/DDBJ databases">
        <title>Genomic Encyclopedia of Type Strains, Phase III (KMG-III): the genomes of soil and plant-associated and newly described type strains.</title>
        <authorList>
            <person name="Whitman W."/>
        </authorList>
    </citation>
    <scope>NUCLEOTIDE SEQUENCE [LARGE SCALE GENOMIC DNA]</scope>
    <source>
        <strain evidence="2 3">IMMIB AFH-6</strain>
    </source>
</reference>
<dbReference type="InterPro" id="IPR045247">
    <property type="entry name" value="Oye-like"/>
</dbReference>